<dbReference type="AlphaFoldDB" id="A0AAD7CR03"/>
<accession>A0AAD7CR03</accession>
<dbReference type="EMBL" id="JARKIE010000274">
    <property type="protein sequence ID" value="KAJ7658973.1"/>
    <property type="molecule type" value="Genomic_DNA"/>
</dbReference>
<evidence type="ECO:0000313" key="2">
    <source>
        <dbReference type="Proteomes" id="UP001221757"/>
    </source>
</evidence>
<organism evidence="1 2">
    <name type="scientific">Mycena rosella</name>
    <name type="common">Pink bonnet</name>
    <name type="synonym">Agaricus rosellus</name>
    <dbReference type="NCBI Taxonomy" id="1033263"/>
    <lineage>
        <taxon>Eukaryota</taxon>
        <taxon>Fungi</taxon>
        <taxon>Dikarya</taxon>
        <taxon>Basidiomycota</taxon>
        <taxon>Agaricomycotina</taxon>
        <taxon>Agaricomycetes</taxon>
        <taxon>Agaricomycetidae</taxon>
        <taxon>Agaricales</taxon>
        <taxon>Marasmiineae</taxon>
        <taxon>Mycenaceae</taxon>
        <taxon>Mycena</taxon>
    </lineage>
</organism>
<gene>
    <name evidence="1" type="ORF">B0H17DRAFT_1213050</name>
</gene>
<keyword evidence="2" id="KW-1185">Reference proteome</keyword>
<comment type="caution">
    <text evidence="1">The sequence shown here is derived from an EMBL/GenBank/DDBJ whole genome shotgun (WGS) entry which is preliminary data.</text>
</comment>
<name>A0AAD7CR03_MYCRO</name>
<sequence>MFRPHPTCHLRAIRGLPAPTKANFFTNRINFDPPPLASLSITTTTAARPAPVPVHHQSLSLLQPPSPPPRRPSERIHHRHHTHLSLYHPTLATMSAPRTSDAVALALVVPAMVDTIDKDVFTTGRNRTKGFPLLQMAEDAAWGLLHTDADSCANGERSGIDLGRLVFRHALQAPLERVCCGCSASERRVLTEALMSPQVILSLLRSSTRRNPHPSNHPLKKDNMLSHVDNFFAIVGMLIERDVDDEAERVLERSMEWAFPILEVGARAFSERAALGGF</sequence>
<protein>
    <submittedName>
        <fullName evidence="1">Uncharacterized protein</fullName>
    </submittedName>
</protein>
<dbReference type="Proteomes" id="UP001221757">
    <property type="component" value="Unassembled WGS sequence"/>
</dbReference>
<evidence type="ECO:0000313" key="1">
    <source>
        <dbReference type="EMBL" id="KAJ7658973.1"/>
    </source>
</evidence>
<proteinExistence type="predicted"/>
<reference evidence="1" key="1">
    <citation type="submission" date="2023-03" db="EMBL/GenBank/DDBJ databases">
        <title>Massive genome expansion in bonnet fungi (Mycena s.s.) driven by repeated elements and novel gene families across ecological guilds.</title>
        <authorList>
            <consortium name="Lawrence Berkeley National Laboratory"/>
            <person name="Harder C.B."/>
            <person name="Miyauchi S."/>
            <person name="Viragh M."/>
            <person name="Kuo A."/>
            <person name="Thoen E."/>
            <person name="Andreopoulos B."/>
            <person name="Lu D."/>
            <person name="Skrede I."/>
            <person name="Drula E."/>
            <person name="Henrissat B."/>
            <person name="Morin E."/>
            <person name="Kohler A."/>
            <person name="Barry K."/>
            <person name="LaButti K."/>
            <person name="Morin E."/>
            <person name="Salamov A."/>
            <person name="Lipzen A."/>
            <person name="Mereny Z."/>
            <person name="Hegedus B."/>
            <person name="Baldrian P."/>
            <person name="Stursova M."/>
            <person name="Weitz H."/>
            <person name="Taylor A."/>
            <person name="Grigoriev I.V."/>
            <person name="Nagy L.G."/>
            <person name="Martin F."/>
            <person name="Kauserud H."/>
        </authorList>
    </citation>
    <scope>NUCLEOTIDE SEQUENCE</scope>
    <source>
        <strain evidence="1">CBHHK067</strain>
    </source>
</reference>